<evidence type="ECO:0000313" key="4">
    <source>
        <dbReference type="Proteomes" id="UP001183006"/>
    </source>
</evidence>
<evidence type="ECO:0000256" key="2">
    <source>
        <dbReference type="SAM" id="Phobius"/>
    </source>
</evidence>
<keyword evidence="4" id="KW-1185">Reference proteome</keyword>
<feature type="transmembrane region" description="Helical" evidence="2">
    <location>
        <begin position="373"/>
        <end position="394"/>
    </location>
</feature>
<keyword evidence="2" id="KW-0472">Membrane</keyword>
<organism evidence="3 4">
    <name type="scientific">Methanolobus mangrovi</name>
    <dbReference type="NCBI Taxonomy" id="3072977"/>
    <lineage>
        <taxon>Archaea</taxon>
        <taxon>Methanobacteriati</taxon>
        <taxon>Methanobacteriota</taxon>
        <taxon>Stenosarchaea group</taxon>
        <taxon>Methanomicrobia</taxon>
        <taxon>Methanosarcinales</taxon>
        <taxon>Methanosarcinaceae</taxon>
        <taxon>Methanolobus</taxon>
    </lineage>
</organism>
<keyword evidence="2" id="KW-0812">Transmembrane</keyword>
<sequence>MIKIITVAMILLATFSFCGSATTDIRPTLTLEYDIEPEVFMPGDMGTITVTLENMATGEIYVEEDDETLDMNAYIASASLDGNGNLEILDKSYTDVGLLGPGDTLELTFNIKVKETAKTGVHFVDLIIVGGSNMYDLNYRIPVKVDDRNVKLILSNLPSTLMNEVSTISVDVVNRRPNDVTSVIVTPYAEDMTFSPSDYFVGSIPEGNKSTAIFTLNTMSSEEGYRNISFTATYFNGDNLHDSDTATKDVRIIKQSPLVFTGIEIEKAGNKYTVSGDLNNFGITDAKNVMVSIDDVEGVEPVQPYANYFIGTLEADDFSSFDLSARVTSGNISSIPVLIEFRDPDNAYTAISQEISLESGSTYSNGEDEGSSLGLWLIAGLIAIGIVAVIGYSWKKRRDEENKVEREDGTEVPDEDYLLE</sequence>
<dbReference type="KEGG" id="mmav:RE476_07895"/>
<dbReference type="Proteomes" id="UP001183006">
    <property type="component" value="Chromosome"/>
</dbReference>
<dbReference type="PANTHER" id="PTHR35902:SF6">
    <property type="entry name" value="CONSERVED WITHIN P. AEROPHILUM"/>
    <property type="match status" value="1"/>
</dbReference>
<dbReference type="RefSeq" id="WP_309307112.1">
    <property type="nucleotide sequence ID" value="NZ_CP133594.1"/>
</dbReference>
<proteinExistence type="predicted"/>
<evidence type="ECO:0000313" key="3">
    <source>
        <dbReference type="EMBL" id="WMW21327.1"/>
    </source>
</evidence>
<feature type="region of interest" description="Disordered" evidence="1">
    <location>
        <begin position="400"/>
        <end position="420"/>
    </location>
</feature>
<dbReference type="GeneID" id="84230054"/>
<dbReference type="EMBL" id="CP133594">
    <property type="protein sequence ID" value="WMW21327.1"/>
    <property type="molecule type" value="Genomic_DNA"/>
</dbReference>
<gene>
    <name evidence="3" type="ORF">RE476_07895</name>
</gene>
<protein>
    <recommendedName>
        <fullName evidence="5">S-layer protein</fullName>
    </recommendedName>
</protein>
<dbReference type="PANTHER" id="PTHR35902">
    <property type="entry name" value="S-LAYER DOMAIN-LIKE PROTEIN-RELATED"/>
    <property type="match status" value="1"/>
</dbReference>
<accession>A0AA51UDQ9</accession>
<reference evidence="3" key="1">
    <citation type="submission" date="2023-08" db="EMBL/GenBank/DDBJ databases">
        <title>Methanolobus mangrovi sp. nov. and Methanolobus sediminis sp. nov, two novel methylotrophic methanogens isolated from mangrove sediments in China.</title>
        <authorList>
            <person name="Zhou J."/>
        </authorList>
    </citation>
    <scope>NUCLEOTIDE SEQUENCE</scope>
    <source>
        <strain evidence="3">FTZ2</strain>
    </source>
</reference>
<evidence type="ECO:0000256" key="1">
    <source>
        <dbReference type="SAM" id="MobiDB-lite"/>
    </source>
</evidence>
<evidence type="ECO:0008006" key="5">
    <source>
        <dbReference type="Google" id="ProtNLM"/>
    </source>
</evidence>
<feature type="compositionally biased region" description="Acidic residues" evidence="1">
    <location>
        <begin position="410"/>
        <end position="420"/>
    </location>
</feature>
<keyword evidence="2" id="KW-1133">Transmembrane helix</keyword>
<dbReference type="AlphaFoldDB" id="A0AA51UDQ9"/>
<feature type="compositionally biased region" description="Basic and acidic residues" evidence="1">
    <location>
        <begin position="400"/>
        <end position="409"/>
    </location>
</feature>
<name>A0AA51UDQ9_9EURY</name>